<gene>
    <name evidence="9" type="ORF">V6575_22300</name>
</gene>
<dbReference type="RefSeq" id="WP_340277622.1">
    <property type="nucleotide sequence ID" value="NZ_JBAKIA010000028.1"/>
</dbReference>
<dbReference type="PANTHER" id="PTHR43297">
    <property type="entry name" value="OLIGOPEPTIDE TRANSPORT ATP-BINDING PROTEIN APPD"/>
    <property type="match status" value="1"/>
</dbReference>
<evidence type="ECO:0000256" key="5">
    <source>
        <dbReference type="ARBA" id="ARBA00022741"/>
    </source>
</evidence>
<evidence type="ECO:0000256" key="4">
    <source>
        <dbReference type="ARBA" id="ARBA00022475"/>
    </source>
</evidence>
<dbReference type="InterPro" id="IPR027417">
    <property type="entry name" value="P-loop_NTPase"/>
</dbReference>
<evidence type="ECO:0000256" key="2">
    <source>
        <dbReference type="ARBA" id="ARBA00005417"/>
    </source>
</evidence>
<evidence type="ECO:0000259" key="8">
    <source>
        <dbReference type="Pfam" id="PF08352"/>
    </source>
</evidence>
<comment type="subcellular location">
    <subcellularLocation>
        <location evidence="1">Cell inner membrane</location>
        <topology evidence="1">Peripheral membrane protein</topology>
    </subcellularLocation>
</comment>
<evidence type="ECO:0000313" key="9">
    <source>
        <dbReference type="EMBL" id="MEJ8476818.1"/>
    </source>
</evidence>
<dbReference type="PANTHER" id="PTHR43297:SF2">
    <property type="entry name" value="DIPEPTIDE TRANSPORT ATP-BINDING PROTEIN DPPD"/>
    <property type="match status" value="1"/>
</dbReference>
<sequence>MGIIFITHDFGIVANLCHRIVVMYFGRIVESGTVERIFAKPAHPYTEALIAAVPKLHGHKGRLRTIPGYPPPQSEQPPGCPFAPRCEKADTRCFTELPPTVDADGDGEHLASCWRVAEQ</sequence>
<comment type="caution">
    <text evidence="9">The sequence shown here is derived from an EMBL/GenBank/DDBJ whole genome shotgun (WGS) entry which is preliminary data.</text>
</comment>
<dbReference type="EMBL" id="JBAKIA010000028">
    <property type="protein sequence ID" value="MEJ8476818.1"/>
    <property type="molecule type" value="Genomic_DNA"/>
</dbReference>
<keyword evidence="7" id="KW-0472">Membrane</keyword>
<evidence type="ECO:0000256" key="7">
    <source>
        <dbReference type="ARBA" id="ARBA00023136"/>
    </source>
</evidence>
<dbReference type="Pfam" id="PF08352">
    <property type="entry name" value="oligo_HPY"/>
    <property type="match status" value="1"/>
</dbReference>
<dbReference type="InterPro" id="IPR013563">
    <property type="entry name" value="Oligopep_ABC_C"/>
</dbReference>
<dbReference type="SUPFAM" id="SSF52540">
    <property type="entry name" value="P-loop containing nucleoside triphosphate hydrolases"/>
    <property type="match status" value="1"/>
</dbReference>
<name>A0ABU8TSN3_9HYPH</name>
<dbReference type="Proteomes" id="UP001385499">
    <property type="component" value="Unassembled WGS sequence"/>
</dbReference>
<dbReference type="NCBIfam" id="TIGR01727">
    <property type="entry name" value="oligo_HPY"/>
    <property type="match status" value="1"/>
</dbReference>
<organism evidence="9 10">
    <name type="scientific">Roseibium algae</name>
    <dbReference type="NCBI Taxonomy" id="3123038"/>
    <lineage>
        <taxon>Bacteria</taxon>
        <taxon>Pseudomonadati</taxon>
        <taxon>Pseudomonadota</taxon>
        <taxon>Alphaproteobacteria</taxon>
        <taxon>Hyphomicrobiales</taxon>
        <taxon>Stappiaceae</taxon>
        <taxon>Roseibium</taxon>
    </lineage>
</organism>
<evidence type="ECO:0000256" key="3">
    <source>
        <dbReference type="ARBA" id="ARBA00022448"/>
    </source>
</evidence>
<keyword evidence="3" id="KW-0813">Transport</keyword>
<comment type="similarity">
    <text evidence="2">Belongs to the ABC transporter superfamily.</text>
</comment>
<keyword evidence="10" id="KW-1185">Reference proteome</keyword>
<dbReference type="GO" id="GO:0005524">
    <property type="term" value="F:ATP binding"/>
    <property type="evidence" value="ECO:0007669"/>
    <property type="project" value="UniProtKB-KW"/>
</dbReference>
<accession>A0ABU8TSN3</accession>
<evidence type="ECO:0000256" key="1">
    <source>
        <dbReference type="ARBA" id="ARBA00004417"/>
    </source>
</evidence>
<evidence type="ECO:0000256" key="6">
    <source>
        <dbReference type="ARBA" id="ARBA00022840"/>
    </source>
</evidence>
<keyword evidence="5" id="KW-0547">Nucleotide-binding</keyword>
<protein>
    <submittedName>
        <fullName evidence="9">Oligopeptide/dipeptide ABC transporter ATP-binding protein</fullName>
    </submittedName>
</protein>
<keyword evidence="6 9" id="KW-0067">ATP-binding</keyword>
<dbReference type="Gene3D" id="3.40.50.300">
    <property type="entry name" value="P-loop containing nucleotide triphosphate hydrolases"/>
    <property type="match status" value="1"/>
</dbReference>
<evidence type="ECO:0000313" key="10">
    <source>
        <dbReference type="Proteomes" id="UP001385499"/>
    </source>
</evidence>
<feature type="domain" description="Oligopeptide/dipeptide ABC transporter C-terminal" evidence="8">
    <location>
        <begin position="29"/>
        <end position="93"/>
    </location>
</feature>
<dbReference type="InterPro" id="IPR050388">
    <property type="entry name" value="ABC_Ni/Peptide_Import"/>
</dbReference>
<keyword evidence="4" id="KW-1003">Cell membrane</keyword>
<reference evidence="9 10" key="1">
    <citation type="submission" date="2024-02" db="EMBL/GenBank/DDBJ databases">
        <title>Roseibium algae sp. nov., isolated from marine alga (Grateloupia sp.), showing potential in myo-inositol conversion.</title>
        <authorList>
            <person name="Wang Y."/>
        </authorList>
    </citation>
    <scope>NUCLEOTIDE SEQUENCE [LARGE SCALE GENOMIC DNA]</scope>
    <source>
        <strain evidence="9 10">H3510</strain>
    </source>
</reference>
<proteinExistence type="inferred from homology"/>